<evidence type="ECO:0000313" key="4">
    <source>
        <dbReference type="Proteomes" id="UP000503447"/>
    </source>
</evidence>
<feature type="coiled-coil region" evidence="1">
    <location>
        <begin position="45"/>
        <end position="94"/>
    </location>
</feature>
<keyword evidence="2" id="KW-0472">Membrane</keyword>
<keyword evidence="2" id="KW-1133">Transmembrane helix</keyword>
<name>A0A6M5YNE6_9BACT</name>
<dbReference type="Gene3D" id="1.20.5.340">
    <property type="match status" value="1"/>
</dbReference>
<dbReference type="KEGG" id="ftj:FTUN_2590"/>
<protein>
    <recommendedName>
        <fullName evidence="5">DUF1640 domain-containing protein</fullName>
    </recommendedName>
</protein>
<accession>A0A6M5YNE6</accession>
<reference evidence="4" key="1">
    <citation type="submission" date="2020-05" db="EMBL/GenBank/DDBJ databases">
        <title>Frigoriglobus tundricola gen. nov., sp. nov., a psychrotolerant cellulolytic planctomycete of the family Gemmataceae with two divergent copies of 16S rRNA gene.</title>
        <authorList>
            <person name="Kulichevskaya I.S."/>
            <person name="Ivanova A.A."/>
            <person name="Naumoff D.G."/>
            <person name="Beletsky A.V."/>
            <person name="Rijpstra W.I.C."/>
            <person name="Sinninghe Damste J.S."/>
            <person name="Mardanov A.V."/>
            <person name="Ravin N.V."/>
            <person name="Dedysh S.N."/>
        </authorList>
    </citation>
    <scope>NUCLEOTIDE SEQUENCE [LARGE SCALE GENOMIC DNA]</scope>
    <source>
        <strain evidence="4">PL17</strain>
    </source>
</reference>
<keyword evidence="4" id="KW-1185">Reference proteome</keyword>
<evidence type="ECO:0000256" key="1">
    <source>
        <dbReference type="SAM" id="Coils"/>
    </source>
</evidence>
<keyword evidence="2" id="KW-0812">Transmembrane</keyword>
<dbReference type="EMBL" id="CP053452">
    <property type="protein sequence ID" value="QJW95064.1"/>
    <property type="molecule type" value="Genomic_DNA"/>
</dbReference>
<gene>
    <name evidence="3" type="ORF">FTUN_2590</name>
</gene>
<organism evidence="3 4">
    <name type="scientific">Frigoriglobus tundricola</name>
    <dbReference type="NCBI Taxonomy" id="2774151"/>
    <lineage>
        <taxon>Bacteria</taxon>
        <taxon>Pseudomonadati</taxon>
        <taxon>Planctomycetota</taxon>
        <taxon>Planctomycetia</taxon>
        <taxon>Gemmatales</taxon>
        <taxon>Gemmataceae</taxon>
        <taxon>Frigoriglobus</taxon>
    </lineage>
</organism>
<sequence length="128" mass="13856">MAVATFDTLKFANTLKAGVPPAQAEAEAQAFAEVVQLNLKELVTKDDLAAATKELKQEITDAKNVAKQDLKDAEQRLNSKIDNATAELKVQLAQVKGELVLIRWMLGVTVGGIVAILIRLFLMRGPIS</sequence>
<evidence type="ECO:0000256" key="2">
    <source>
        <dbReference type="SAM" id="Phobius"/>
    </source>
</evidence>
<evidence type="ECO:0008006" key="5">
    <source>
        <dbReference type="Google" id="ProtNLM"/>
    </source>
</evidence>
<keyword evidence="1" id="KW-0175">Coiled coil</keyword>
<dbReference type="RefSeq" id="WP_171470933.1">
    <property type="nucleotide sequence ID" value="NZ_CP053452.2"/>
</dbReference>
<dbReference type="AlphaFoldDB" id="A0A6M5YNE6"/>
<evidence type="ECO:0000313" key="3">
    <source>
        <dbReference type="EMBL" id="QJW95064.1"/>
    </source>
</evidence>
<dbReference type="Proteomes" id="UP000503447">
    <property type="component" value="Chromosome"/>
</dbReference>
<feature type="transmembrane region" description="Helical" evidence="2">
    <location>
        <begin position="101"/>
        <end position="122"/>
    </location>
</feature>
<proteinExistence type="predicted"/>